<evidence type="ECO:0000256" key="5">
    <source>
        <dbReference type="ARBA" id="ARBA00022989"/>
    </source>
</evidence>
<accession>A0A2C6L0U8</accession>
<comment type="similarity">
    <text evidence="7 8">Belongs to the SFT2 family.</text>
</comment>
<evidence type="ECO:0000256" key="3">
    <source>
        <dbReference type="ARBA" id="ARBA00022692"/>
    </source>
</evidence>
<comment type="function">
    <text evidence="8">May be involved in fusion of retrograde transport vesicles derived from an endocytic compartment with the Golgi complex.</text>
</comment>
<protein>
    <recommendedName>
        <fullName evidence="8">Vesicle transport protein</fullName>
    </recommendedName>
</protein>
<dbReference type="Pfam" id="PF04178">
    <property type="entry name" value="Got1"/>
    <property type="match status" value="1"/>
</dbReference>
<comment type="caution">
    <text evidence="8">Lacks conserved residue(s) required for the propagation of feature annotation.</text>
</comment>
<feature type="region of interest" description="Disordered" evidence="9">
    <location>
        <begin position="1"/>
        <end position="47"/>
    </location>
</feature>
<evidence type="ECO:0000256" key="8">
    <source>
        <dbReference type="RuleBase" id="RU363111"/>
    </source>
</evidence>
<keyword evidence="11" id="KW-1185">Reference proteome</keyword>
<dbReference type="InterPro" id="IPR007305">
    <property type="entry name" value="Vesicle_transpt_Got1/SFT2"/>
</dbReference>
<dbReference type="InterPro" id="IPR011691">
    <property type="entry name" value="Vesicle_transpt_SFT2"/>
</dbReference>
<dbReference type="RefSeq" id="XP_067923342.1">
    <property type="nucleotide sequence ID" value="XM_068064683.1"/>
</dbReference>
<dbReference type="EMBL" id="MIGC01002111">
    <property type="protein sequence ID" value="PHJ21662.1"/>
    <property type="molecule type" value="Genomic_DNA"/>
</dbReference>
<evidence type="ECO:0000256" key="9">
    <source>
        <dbReference type="SAM" id="MobiDB-lite"/>
    </source>
</evidence>
<evidence type="ECO:0000256" key="6">
    <source>
        <dbReference type="ARBA" id="ARBA00023136"/>
    </source>
</evidence>
<keyword evidence="4 8" id="KW-0653">Protein transport</keyword>
<dbReference type="GO" id="GO:0015031">
    <property type="term" value="P:protein transport"/>
    <property type="evidence" value="ECO:0007669"/>
    <property type="project" value="UniProtKB-KW"/>
</dbReference>
<evidence type="ECO:0000256" key="2">
    <source>
        <dbReference type="ARBA" id="ARBA00022448"/>
    </source>
</evidence>
<dbReference type="AlphaFoldDB" id="A0A2C6L0U8"/>
<feature type="transmembrane region" description="Helical" evidence="8">
    <location>
        <begin position="125"/>
        <end position="145"/>
    </location>
</feature>
<evidence type="ECO:0000256" key="7">
    <source>
        <dbReference type="ARBA" id="ARBA00025800"/>
    </source>
</evidence>
<organism evidence="10 11">
    <name type="scientific">Cystoisospora suis</name>
    <dbReference type="NCBI Taxonomy" id="483139"/>
    <lineage>
        <taxon>Eukaryota</taxon>
        <taxon>Sar</taxon>
        <taxon>Alveolata</taxon>
        <taxon>Apicomplexa</taxon>
        <taxon>Conoidasida</taxon>
        <taxon>Coccidia</taxon>
        <taxon>Eucoccidiorida</taxon>
        <taxon>Eimeriorina</taxon>
        <taxon>Sarcocystidae</taxon>
        <taxon>Cystoisospora</taxon>
    </lineage>
</organism>
<keyword evidence="5 8" id="KW-1133">Transmembrane helix</keyword>
<dbReference type="VEuPathDB" id="ToxoDB:CSUI_004492"/>
<feature type="transmembrane region" description="Helical" evidence="8">
    <location>
        <begin position="92"/>
        <end position="113"/>
    </location>
</feature>
<comment type="caution">
    <text evidence="10">The sequence shown here is derived from an EMBL/GenBank/DDBJ whole genome shotgun (WGS) entry which is preliminary data.</text>
</comment>
<dbReference type="GeneID" id="94427894"/>
<dbReference type="GO" id="GO:0005737">
    <property type="term" value="C:cytoplasm"/>
    <property type="evidence" value="ECO:0007669"/>
    <property type="project" value="UniProtKB-ARBA"/>
</dbReference>
<dbReference type="GO" id="GO:0016020">
    <property type="term" value="C:membrane"/>
    <property type="evidence" value="ECO:0007669"/>
    <property type="project" value="UniProtKB-SubCell"/>
</dbReference>
<name>A0A2C6L0U8_9APIC</name>
<reference evidence="10 11" key="1">
    <citation type="journal article" date="2017" name="Int. J. Parasitol.">
        <title>The genome of the protozoan parasite Cystoisospora suis and a reverse vaccinology approach to identify vaccine candidates.</title>
        <authorList>
            <person name="Palmieri N."/>
            <person name="Shrestha A."/>
            <person name="Ruttkowski B."/>
            <person name="Beck T."/>
            <person name="Vogl C."/>
            <person name="Tomley F."/>
            <person name="Blake D.P."/>
            <person name="Joachim A."/>
        </authorList>
    </citation>
    <scope>NUCLEOTIDE SEQUENCE [LARGE SCALE GENOMIC DNA]</scope>
    <source>
        <strain evidence="10 11">Wien I</strain>
    </source>
</reference>
<dbReference type="OrthoDB" id="73614at2759"/>
<dbReference type="PANTHER" id="PTHR23137">
    <property type="entry name" value="VESICLE TRANSPORT PROTEIN-RELATED"/>
    <property type="match status" value="1"/>
</dbReference>
<feature type="compositionally biased region" description="Basic and acidic residues" evidence="9">
    <location>
        <begin position="33"/>
        <end position="47"/>
    </location>
</feature>
<evidence type="ECO:0000256" key="4">
    <source>
        <dbReference type="ARBA" id="ARBA00022927"/>
    </source>
</evidence>
<evidence type="ECO:0000313" key="10">
    <source>
        <dbReference type="EMBL" id="PHJ21662.1"/>
    </source>
</evidence>
<comment type="subcellular location">
    <subcellularLocation>
        <location evidence="1 8">Membrane</location>
        <topology evidence="1 8">Multi-pass membrane protein</topology>
    </subcellularLocation>
</comment>
<dbReference type="PANTHER" id="PTHR23137:SF6">
    <property type="entry name" value="VESICLE TRANSPORT PROTEIN"/>
    <property type="match status" value="1"/>
</dbReference>
<feature type="transmembrane region" description="Helical" evidence="8">
    <location>
        <begin position="166"/>
        <end position="194"/>
    </location>
</feature>
<dbReference type="GO" id="GO:0016192">
    <property type="term" value="P:vesicle-mediated transport"/>
    <property type="evidence" value="ECO:0007669"/>
    <property type="project" value="InterPro"/>
</dbReference>
<dbReference type="GO" id="GO:0012505">
    <property type="term" value="C:endomembrane system"/>
    <property type="evidence" value="ECO:0007669"/>
    <property type="project" value="UniProtKB-ARBA"/>
</dbReference>
<evidence type="ECO:0000256" key="1">
    <source>
        <dbReference type="ARBA" id="ARBA00004141"/>
    </source>
</evidence>
<gene>
    <name evidence="10" type="ORF">CSUI_004492</name>
</gene>
<sequence length="221" mass="24162">MSQSVLSLHGPPASRDDSRRVGDPTGGRAPPCRGERRGESRGRGDSVRDLSDRLLAFSSRSLNTDELEAGVPEEEEGNCCFCFPALTTTERLLAWLTCFLGGVGISALSLGSFQDLVTGKNTRFAVAYTLGNCVGLLGTGFLVGFRRQLRGMADQSRMVSSAVFAGSILSTLLCATLFPVVPLVIICLTVQWLAYMWYSLSYIPYGRESAIWCWRWIAARF</sequence>
<dbReference type="Proteomes" id="UP000221165">
    <property type="component" value="Unassembled WGS sequence"/>
</dbReference>
<keyword evidence="3 8" id="KW-0812">Transmembrane</keyword>
<keyword evidence="2 8" id="KW-0813">Transport</keyword>
<evidence type="ECO:0000313" key="11">
    <source>
        <dbReference type="Proteomes" id="UP000221165"/>
    </source>
</evidence>
<proteinExistence type="inferred from homology"/>
<keyword evidence="6 8" id="KW-0472">Membrane</keyword>